<dbReference type="Gene3D" id="1.10.10.60">
    <property type="entry name" value="Homeodomain-like"/>
    <property type="match status" value="2"/>
</dbReference>
<evidence type="ECO:0008006" key="5">
    <source>
        <dbReference type="Google" id="ProtNLM"/>
    </source>
</evidence>
<dbReference type="InterPro" id="IPR001005">
    <property type="entry name" value="SANT/Myb"/>
</dbReference>
<protein>
    <recommendedName>
        <fullName evidence="5">Myb-like DNA-binding domain containing protein</fullName>
    </recommendedName>
</protein>
<organism evidence="3 4">
    <name type="scientific">Tritrichomonas musculus</name>
    <dbReference type="NCBI Taxonomy" id="1915356"/>
    <lineage>
        <taxon>Eukaryota</taxon>
        <taxon>Metamonada</taxon>
        <taxon>Parabasalia</taxon>
        <taxon>Tritrichomonadida</taxon>
        <taxon>Tritrichomonadidae</taxon>
        <taxon>Tritrichomonas</taxon>
    </lineage>
</organism>
<proteinExistence type="predicted"/>
<evidence type="ECO:0000259" key="1">
    <source>
        <dbReference type="PROSITE" id="PS50090"/>
    </source>
</evidence>
<sequence>MISEEKRKSRLAGPSSRKVKFTKAEDATLALLVKELGTKDWKTIAQHMQPRTARQCRERWTNYVNPTLSQDPWTQEEDILLIEKHCEFGNHWKIIERCFPSRSKNNIKHRWSLLQSLVSNTPPSSVNIISNTASTPNIMINPNVNIQLPTSPISTSASTDQVVSSSTLESLVNNDDIQINQPPNIFPSNVSQHAQPSQQRLIQPIIQSSSSQIQPLMPQINRSQIQPQLNQINSIPLSVYLNTDSSMPDILSNQSPIIEEKPVDTFQYFDRILDTHEMYINEIDNGETWTYPDENSFFKIM</sequence>
<feature type="domain" description="Myb-like" evidence="1">
    <location>
        <begin position="65"/>
        <end position="115"/>
    </location>
</feature>
<evidence type="ECO:0000313" key="3">
    <source>
        <dbReference type="EMBL" id="KAK8871178.1"/>
    </source>
</evidence>
<feature type="domain" description="HTH myb-type" evidence="2">
    <location>
        <begin position="13"/>
        <end position="68"/>
    </location>
</feature>
<comment type="caution">
    <text evidence="3">The sequence shown here is derived from an EMBL/GenBank/DDBJ whole genome shotgun (WGS) entry which is preliminary data.</text>
</comment>
<evidence type="ECO:0000259" key="2">
    <source>
        <dbReference type="PROSITE" id="PS51294"/>
    </source>
</evidence>
<gene>
    <name evidence="3" type="ORF">M9Y10_009091</name>
</gene>
<dbReference type="CDD" id="cd00167">
    <property type="entry name" value="SANT"/>
    <property type="match status" value="2"/>
</dbReference>
<evidence type="ECO:0000313" key="4">
    <source>
        <dbReference type="Proteomes" id="UP001470230"/>
    </source>
</evidence>
<dbReference type="PANTHER" id="PTHR45614:SF253">
    <property type="entry name" value="CHROMOSOME UNDETERMINED SCAFFOLD_38, WHOLE GENOME SHOTGUN SEQUENCE"/>
    <property type="match status" value="1"/>
</dbReference>
<dbReference type="Proteomes" id="UP001470230">
    <property type="component" value="Unassembled WGS sequence"/>
</dbReference>
<dbReference type="EMBL" id="JAPFFF010000014">
    <property type="protein sequence ID" value="KAK8871178.1"/>
    <property type="molecule type" value="Genomic_DNA"/>
</dbReference>
<dbReference type="InterPro" id="IPR009057">
    <property type="entry name" value="Homeodomain-like_sf"/>
</dbReference>
<feature type="domain" description="Myb-like" evidence="1">
    <location>
        <begin position="13"/>
        <end position="64"/>
    </location>
</feature>
<dbReference type="InterPro" id="IPR050560">
    <property type="entry name" value="MYB_TF"/>
</dbReference>
<dbReference type="SUPFAM" id="SSF46689">
    <property type="entry name" value="Homeodomain-like"/>
    <property type="match status" value="1"/>
</dbReference>
<dbReference type="PROSITE" id="PS50090">
    <property type="entry name" value="MYB_LIKE"/>
    <property type="match status" value="2"/>
</dbReference>
<dbReference type="InterPro" id="IPR017930">
    <property type="entry name" value="Myb_dom"/>
</dbReference>
<accession>A0ABR2J117</accession>
<reference evidence="3 4" key="1">
    <citation type="submission" date="2024-04" db="EMBL/GenBank/DDBJ databases">
        <title>Tritrichomonas musculus Genome.</title>
        <authorList>
            <person name="Alves-Ferreira E."/>
            <person name="Grigg M."/>
            <person name="Lorenzi H."/>
            <person name="Galac M."/>
        </authorList>
    </citation>
    <scope>NUCLEOTIDE SEQUENCE [LARGE SCALE GENOMIC DNA]</scope>
    <source>
        <strain evidence="3 4">EAF2021</strain>
    </source>
</reference>
<dbReference type="PROSITE" id="PS51294">
    <property type="entry name" value="HTH_MYB"/>
    <property type="match status" value="2"/>
</dbReference>
<name>A0ABR2J117_9EUKA</name>
<dbReference type="Pfam" id="PF13921">
    <property type="entry name" value="Myb_DNA-bind_6"/>
    <property type="match status" value="1"/>
</dbReference>
<dbReference type="PANTHER" id="PTHR45614">
    <property type="entry name" value="MYB PROTEIN-RELATED"/>
    <property type="match status" value="1"/>
</dbReference>
<dbReference type="SMART" id="SM00717">
    <property type="entry name" value="SANT"/>
    <property type="match status" value="2"/>
</dbReference>
<keyword evidence="4" id="KW-1185">Reference proteome</keyword>
<feature type="domain" description="HTH myb-type" evidence="2">
    <location>
        <begin position="72"/>
        <end position="119"/>
    </location>
</feature>